<comment type="subcellular location">
    <subcellularLocation>
        <location evidence="1">Membrane</location>
        <topology evidence="1">Multi-pass membrane protein</topology>
    </subcellularLocation>
</comment>
<dbReference type="InterPro" id="IPR034294">
    <property type="entry name" value="Aquaporin_transptr"/>
</dbReference>
<dbReference type="Gene3D" id="1.20.1080.10">
    <property type="entry name" value="Glycerol uptake facilitator protein"/>
    <property type="match status" value="1"/>
</dbReference>
<feature type="transmembrane region" description="Helical" evidence="7">
    <location>
        <begin position="52"/>
        <end position="79"/>
    </location>
</feature>
<dbReference type="InterPro" id="IPR000425">
    <property type="entry name" value="MIP"/>
</dbReference>
<dbReference type="RefSeq" id="WP_201948886.1">
    <property type="nucleotide sequence ID" value="NZ_JAERRJ010000006.1"/>
</dbReference>
<name>A0ABS1M8K5_9NOCA</name>
<sequence>MNGLARKLVAEFLGTALLVAVVVGSGIAAQQLSPGNVGLQLLENSTATVFGLAVLILVFGPVSGAHFNPVVSAADWLLGRRQGTGLSATELVSYIPAQVAGGVVGSVLANAMFDLSVFQISTHDRITSGHLLGEVVATAGLIAVIFALARSGRAALSAATVGAYIGAAYWFTSSTSFANPAVTIGRIFSDTFAGIAPGSVLGYIAAQILGAALGLAAITWLYPGSAATADNVTVPHESAEQLPASS</sequence>
<keyword evidence="4 7" id="KW-1133">Transmembrane helix</keyword>
<dbReference type="SUPFAM" id="SSF81338">
    <property type="entry name" value="Aquaporin-like"/>
    <property type="match status" value="1"/>
</dbReference>
<dbReference type="InterPro" id="IPR023271">
    <property type="entry name" value="Aquaporin-like"/>
</dbReference>
<accession>A0ABS1M8K5</accession>
<dbReference type="PANTHER" id="PTHR19139">
    <property type="entry name" value="AQUAPORIN TRANSPORTER"/>
    <property type="match status" value="1"/>
</dbReference>
<proteinExistence type="inferred from homology"/>
<evidence type="ECO:0000313" key="8">
    <source>
        <dbReference type="EMBL" id="MBL1076365.1"/>
    </source>
</evidence>
<keyword evidence="9" id="KW-1185">Reference proteome</keyword>
<evidence type="ECO:0000256" key="6">
    <source>
        <dbReference type="RuleBase" id="RU000477"/>
    </source>
</evidence>
<evidence type="ECO:0000256" key="2">
    <source>
        <dbReference type="ARBA" id="ARBA00006175"/>
    </source>
</evidence>
<evidence type="ECO:0000256" key="7">
    <source>
        <dbReference type="SAM" id="Phobius"/>
    </source>
</evidence>
<feature type="transmembrane region" description="Helical" evidence="7">
    <location>
        <begin position="154"/>
        <end position="172"/>
    </location>
</feature>
<organism evidence="8 9">
    <name type="scientific">Nocardia acididurans</name>
    <dbReference type="NCBI Taxonomy" id="2802282"/>
    <lineage>
        <taxon>Bacteria</taxon>
        <taxon>Bacillati</taxon>
        <taxon>Actinomycetota</taxon>
        <taxon>Actinomycetes</taxon>
        <taxon>Mycobacteriales</taxon>
        <taxon>Nocardiaceae</taxon>
        <taxon>Nocardia</taxon>
    </lineage>
</organism>
<keyword evidence="5 7" id="KW-0472">Membrane</keyword>
<protein>
    <submittedName>
        <fullName evidence="8">Aquaporin family protein</fullName>
    </submittedName>
</protein>
<gene>
    <name evidence="8" type="ORF">JK358_18370</name>
</gene>
<evidence type="ECO:0000256" key="1">
    <source>
        <dbReference type="ARBA" id="ARBA00004141"/>
    </source>
</evidence>
<evidence type="ECO:0000256" key="5">
    <source>
        <dbReference type="ARBA" id="ARBA00023136"/>
    </source>
</evidence>
<dbReference type="PANTHER" id="PTHR19139:SF199">
    <property type="entry name" value="MIP17260P"/>
    <property type="match status" value="1"/>
</dbReference>
<evidence type="ECO:0000256" key="3">
    <source>
        <dbReference type="ARBA" id="ARBA00022692"/>
    </source>
</evidence>
<dbReference type="Pfam" id="PF00230">
    <property type="entry name" value="MIP"/>
    <property type="match status" value="1"/>
</dbReference>
<evidence type="ECO:0000256" key="4">
    <source>
        <dbReference type="ARBA" id="ARBA00022989"/>
    </source>
</evidence>
<dbReference type="Proteomes" id="UP000602198">
    <property type="component" value="Unassembled WGS sequence"/>
</dbReference>
<comment type="similarity">
    <text evidence="2 6">Belongs to the MIP/aquaporin (TC 1.A.8) family.</text>
</comment>
<dbReference type="EMBL" id="JAERRJ010000006">
    <property type="protein sequence ID" value="MBL1076365.1"/>
    <property type="molecule type" value="Genomic_DNA"/>
</dbReference>
<dbReference type="PRINTS" id="PR00783">
    <property type="entry name" value="MINTRINSICP"/>
</dbReference>
<feature type="transmembrane region" description="Helical" evidence="7">
    <location>
        <begin position="131"/>
        <end position="149"/>
    </location>
</feature>
<keyword evidence="3 6" id="KW-0812">Transmembrane</keyword>
<comment type="caution">
    <text evidence="8">The sequence shown here is derived from an EMBL/GenBank/DDBJ whole genome shotgun (WGS) entry which is preliminary data.</text>
</comment>
<evidence type="ECO:0000313" key="9">
    <source>
        <dbReference type="Proteomes" id="UP000602198"/>
    </source>
</evidence>
<reference evidence="8 9" key="1">
    <citation type="submission" date="2021-01" db="EMBL/GenBank/DDBJ databases">
        <title>WGS of actinomycetes isolated from Thailand.</title>
        <authorList>
            <person name="Thawai C."/>
        </authorList>
    </citation>
    <scope>NUCLEOTIDE SEQUENCE [LARGE SCALE GENOMIC DNA]</scope>
    <source>
        <strain evidence="8 9">LPG 2</strain>
    </source>
</reference>
<feature type="transmembrane region" description="Helical" evidence="7">
    <location>
        <begin position="200"/>
        <end position="222"/>
    </location>
</feature>
<keyword evidence="6" id="KW-0813">Transport</keyword>
<feature type="transmembrane region" description="Helical" evidence="7">
    <location>
        <begin position="91"/>
        <end position="111"/>
    </location>
</feature>